<dbReference type="AlphaFoldDB" id="Q30QV4"/>
<evidence type="ECO:0000256" key="1">
    <source>
        <dbReference type="SAM" id="Phobius"/>
    </source>
</evidence>
<feature type="transmembrane region" description="Helical" evidence="1">
    <location>
        <begin position="323"/>
        <end position="344"/>
    </location>
</feature>
<keyword evidence="3" id="KW-1185">Reference proteome</keyword>
<feature type="transmembrane region" description="Helical" evidence="1">
    <location>
        <begin position="76"/>
        <end position="96"/>
    </location>
</feature>
<dbReference type="OrthoDB" id="9770040at2"/>
<sequence>MSHVEEKEQQLRATNHYLYYPDEKDVPAYLAYGFRPIFLLLAPYMIISMILWGLVWSGVLNIPFMENVLVWHVYEMIFGILTAGTMAFLTTGLPELFPGFVPIIGKKLKNVMILWIAGRVSFWFIDVTGVYLAAILNLAMLGWLIWFAKDAVLDKLQRHASLGYTMLALLIIEAWFFASMAGHATTPAMDILKVALGASVILILLAMRRVNMEAVNELMEDKGIDDVYIARPPVTNLAIFSVMAFTIVEFLYPNNSALGWLGFAAGAGILGITGDYILKDKVIINQPFVIYLSLIFILLGAGYALMGYAILSGEIQNISHFRHFVTSGGYGLAYMMVMIIIGWIHTGRHLTSNIYTHLMVGLIVVATLIRGLIPYFEEYSSTLYMLSALIWTIPFMLYIKQFKSFLMAPRADGIKG</sequence>
<feature type="transmembrane region" description="Helical" evidence="1">
    <location>
        <begin position="160"/>
        <end position="178"/>
    </location>
</feature>
<keyword evidence="1" id="KW-0812">Transmembrane</keyword>
<dbReference type="KEGG" id="tdn:Suden_1349"/>
<proteinExistence type="predicted"/>
<dbReference type="Proteomes" id="UP000002714">
    <property type="component" value="Chromosome"/>
</dbReference>
<feature type="transmembrane region" description="Helical" evidence="1">
    <location>
        <begin position="228"/>
        <end position="252"/>
    </location>
</feature>
<reference evidence="2 3" key="1">
    <citation type="journal article" date="2008" name="Appl. Environ. Microbiol.">
        <title>Genome of the epsilonproteobacterial chemolithoautotroph Sulfurimonas denitrificans.</title>
        <authorList>
            <person name="Sievert S.M."/>
            <person name="Scott K.M."/>
            <person name="Klotz M.G."/>
            <person name="Chain P.S.G."/>
            <person name="Hauser L.J."/>
            <person name="Hemp J."/>
            <person name="Huegler M."/>
            <person name="Land M."/>
            <person name="Lapidus A."/>
            <person name="Larimer F.W."/>
            <person name="Lucas S."/>
            <person name="Malfatti S.A."/>
            <person name="Meyer F."/>
            <person name="Paulsen I.T."/>
            <person name="Ren Q."/>
            <person name="Simon J."/>
            <person name="Bailey K."/>
            <person name="Diaz E."/>
            <person name="Fitzpatrick K.A."/>
            <person name="Glover B."/>
            <person name="Gwatney N."/>
            <person name="Korajkic A."/>
            <person name="Long A."/>
            <person name="Mobberley J.M."/>
            <person name="Pantry S.N."/>
            <person name="Pazder G."/>
            <person name="Peterson S."/>
            <person name="Quintanilla J.D."/>
            <person name="Sprinkle R."/>
            <person name="Stephens J."/>
            <person name="Thomas P."/>
            <person name="Vaughn R."/>
            <person name="Weber M.J."/>
            <person name="Wooten L.L."/>
        </authorList>
    </citation>
    <scope>NUCLEOTIDE SEQUENCE [LARGE SCALE GENOMIC DNA]</scope>
    <source>
        <strain evidence="3">ATCC 33889 / DSM 1251</strain>
    </source>
</reference>
<feature type="transmembrane region" description="Helical" evidence="1">
    <location>
        <begin position="356"/>
        <end position="376"/>
    </location>
</feature>
<evidence type="ECO:0000313" key="3">
    <source>
        <dbReference type="Proteomes" id="UP000002714"/>
    </source>
</evidence>
<feature type="transmembrane region" description="Helical" evidence="1">
    <location>
        <begin position="190"/>
        <end position="207"/>
    </location>
</feature>
<feature type="transmembrane region" description="Helical" evidence="1">
    <location>
        <begin position="382"/>
        <end position="399"/>
    </location>
</feature>
<keyword evidence="1" id="KW-1133">Transmembrane helix</keyword>
<gene>
    <name evidence="2" type="ordered locus">Suden_1349</name>
</gene>
<dbReference type="eggNOG" id="COG3213">
    <property type="taxonomic scope" value="Bacteria"/>
</dbReference>
<dbReference type="EMBL" id="CP000153">
    <property type="protein sequence ID" value="ABB44627.1"/>
    <property type="molecule type" value="Genomic_DNA"/>
</dbReference>
<dbReference type="InterPro" id="IPR010266">
    <property type="entry name" value="NnrS"/>
</dbReference>
<dbReference type="Pfam" id="PF05940">
    <property type="entry name" value="NnrS"/>
    <property type="match status" value="1"/>
</dbReference>
<keyword evidence="1" id="KW-0472">Membrane</keyword>
<dbReference type="HOGENOM" id="CLU_041785_1_0_7"/>
<feature type="transmembrane region" description="Helical" evidence="1">
    <location>
        <begin position="131"/>
        <end position="148"/>
    </location>
</feature>
<protein>
    <submittedName>
        <fullName evidence="2">NnrS</fullName>
    </submittedName>
</protein>
<feature type="transmembrane region" description="Helical" evidence="1">
    <location>
        <begin position="258"/>
        <end position="278"/>
    </location>
</feature>
<organism evidence="2 3">
    <name type="scientific">Sulfurimonas denitrificans (strain ATCC 33889 / DSM 1251)</name>
    <name type="common">Thiomicrospira denitrificans (strain ATCC 33889 / DSM 1251)</name>
    <dbReference type="NCBI Taxonomy" id="326298"/>
    <lineage>
        <taxon>Bacteria</taxon>
        <taxon>Pseudomonadati</taxon>
        <taxon>Campylobacterota</taxon>
        <taxon>Epsilonproteobacteria</taxon>
        <taxon>Campylobacterales</taxon>
        <taxon>Sulfurimonadaceae</taxon>
        <taxon>Sulfurimonas</taxon>
    </lineage>
</organism>
<accession>Q30QV4</accession>
<feature type="transmembrane region" description="Helical" evidence="1">
    <location>
        <begin position="37"/>
        <end position="56"/>
    </location>
</feature>
<dbReference type="RefSeq" id="WP_011372979.1">
    <property type="nucleotide sequence ID" value="NC_007575.1"/>
</dbReference>
<evidence type="ECO:0000313" key="2">
    <source>
        <dbReference type="EMBL" id="ABB44627.1"/>
    </source>
</evidence>
<feature type="transmembrane region" description="Helical" evidence="1">
    <location>
        <begin position="290"/>
        <end position="311"/>
    </location>
</feature>
<name>Q30QV4_SULDN</name>
<dbReference type="STRING" id="326298.Suden_1349"/>